<feature type="non-terminal residue" evidence="2">
    <location>
        <position position="250"/>
    </location>
</feature>
<gene>
    <name evidence="2" type="ORF">HID58_034416</name>
</gene>
<protein>
    <submittedName>
        <fullName evidence="2">Uncharacterized protein</fullName>
    </submittedName>
</protein>
<feature type="region of interest" description="Disordered" evidence="1">
    <location>
        <begin position="44"/>
        <end position="92"/>
    </location>
</feature>
<feature type="non-terminal residue" evidence="2">
    <location>
        <position position="1"/>
    </location>
</feature>
<evidence type="ECO:0000256" key="1">
    <source>
        <dbReference type="SAM" id="MobiDB-lite"/>
    </source>
</evidence>
<name>A0ABQ8C3M1_BRANA</name>
<dbReference type="Proteomes" id="UP000824890">
    <property type="component" value="Unassembled WGS sequence"/>
</dbReference>
<proteinExistence type="predicted"/>
<evidence type="ECO:0000313" key="3">
    <source>
        <dbReference type="Proteomes" id="UP000824890"/>
    </source>
</evidence>
<dbReference type="EMBL" id="JAGKQM010000009">
    <property type="protein sequence ID" value="KAH0911095.1"/>
    <property type="molecule type" value="Genomic_DNA"/>
</dbReference>
<reference evidence="2 3" key="1">
    <citation type="submission" date="2021-05" db="EMBL/GenBank/DDBJ databases">
        <title>Genome Assembly of Synthetic Allotetraploid Brassica napus Reveals Homoeologous Exchanges between Subgenomes.</title>
        <authorList>
            <person name="Davis J.T."/>
        </authorList>
    </citation>
    <scope>NUCLEOTIDE SEQUENCE [LARGE SCALE GENOMIC DNA]</scope>
    <source>
        <strain evidence="3">cv. Da-Ae</strain>
        <tissue evidence="2">Seedling</tissue>
    </source>
</reference>
<feature type="compositionally biased region" description="Polar residues" evidence="1">
    <location>
        <begin position="81"/>
        <end position="91"/>
    </location>
</feature>
<accession>A0ABQ8C3M1</accession>
<comment type="caution">
    <text evidence="2">The sequence shown here is derived from an EMBL/GenBank/DDBJ whole genome shotgun (WGS) entry which is preliminary data.</text>
</comment>
<keyword evidence="3" id="KW-1185">Reference proteome</keyword>
<evidence type="ECO:0000313" key="2">
    <source>
        <dbReference type="EMBL" id="KAH0911095.1"/>
    </source>
</evidence>
<sequence>KQSLAQPHRGCSVVYPKPALKTGTASTTSVTTAPLSTIIPPPYCNNSHDPVTPSSTSAPPPIHSDDGHFDVAPENSGHVPTASSSNTTICSSPIRGYHERRTNTIRSIGACSKSFYQPYEEELFAERRWLTPYSIGCKDEPGYEELVLCFKTNFQILGQELGLKKAVLTPQHVPFQFGKPGESLPDIYTSQATTKSMSLQDSSVTFGTSSAHTSLQAMDDVPSEIIMNEGSTLSENDPLKMPFLSTESIQ</sequence>
<organism evidence="2 3">
    <name type="scientific">Brassica napus</name>
    <name type="common">Rape</name>
    <dbReference type="NCBI Taxonomy" id="3708"/>
    <lineage>
        <taxon>Eukaryota</taxon>
        <taxon>Viridiplantae</taxon>
        <taxon>Streptophyta</taxon>
        <taxon>Embryophyta</taxon>
        <taxon>Tracheophyta</taxon>
        <taxon>Spermatophyta</taxon>
        <taxon>Magnoliopsida</taxon>
        <taxon>eudicotyledons</taxon>
        <taxon>Gunneridae</taxon>
        <taxon>Pentapetalae</taxon>
        <taxon>rosids</taxon>
        <taxon>malvids</taxon>
        <taxon>Brassicales</taxon>
        <taxon>Brassicaceae</taxon>
        <taxon>Brassiceae</taxon>
        <taxon>Brassica</taxon>
    </lineage>
</organism>